<evidence type="ECO:0000313" key="1">
    <source>
        <dbReference type="EMBL" id="MQL69113.1"/>
    </source>
</evidence>
<dbReference type="AlphaFoldDB" id="A0A843TI02"/>
<organism evidence="1 2">
    <name type="scientific">Colocasia esculenta</name>
    <name type="common">Wild taro</name>
    <name type="synonym">Arum esculentum</name>
    <dbReference type="NCBI Taxonomy" id="4460"/>
    <lineage>
        <taxon>Eukaryota</taxon>
        <taxon>Viridiplantae</taxon>
        <taxon>Streptophyta</taxon>
        <taxon>Embryophyta</taxon>
        <taxon>Tracheophyta</taxon>
        <taxon>Spermatophyta</taxon>
        <taxon>Magnoliopsida</taxon>
        <taxon>Liliopsida</taxon>
        <taxon>Araceae</taxon>
        <taxon>Aroideae</taxon>
        <taxon>Colocasieae</taxon>
        <taxon>Colocasia</taxon>
    </lineage>
</organism>
<dbReference type="EMBL" id="NMUH01000029">
    <property type="protein sequence ID" value="MQL69113.1"/>
    <property type="molecule type" value="Genomic_DNA"/>
</dbReference>
<evidence type="ECO:0000313" key="2">
    <source>
        <dbReference type="Proteomes" id="UP000652761"/>
    </source>
</evidence>
<sequence>MWTGCPLPCFEKMDLSKCTPTGFNTLENRHKPLVLKELKKLWNKEDVDLPWEIGDYSPSNTLLIDDSPYKALCNPPHTAIFPIPYDYRNEMDYALGESSLHNADMVMAGVVAVVIFLPSDYLRQMIWLSLLTEFNFVSFLQLAYADGDATVSQGRGTSEMGKAVRYGSSKSA</sequence>
<evidence type="ECO:0008006" key="3">
    <source>
        <dbReference type="Google" id="ProtNLM"/>
    </source>
</evidence>
<keyword evidence="2" id="KW-1185">Reference proteome</keyword>
<name>A0A843TI02_COLES</name>
<dbReference type="InterPro" id="IPR023214">
    <property type="entry name" value="HAD_sf"/>
</dbReference>
<reference evidence="1" key="1">
    <citation type="submission" date="2017-07" db="EMBL/GenBank/DDBJ databases">
        <title>Taro Niue Genome Assembly and Annotation.</title>
        <authorList>
            <person name="Atibalentja N."/>
            <person name="Keating K."/>
            <person name="Fields C.J."/>
        </authorList>
    </citation>
    <scope>NUCLEOTIDE SEQUENCE</scope>
    <source>
        <strain evidence="1">Niue_2</strain>
        <tissue evidence="1">Leaf</tissue>
    </source>
</reference>
<dbReference type="Proteomes" id="UP000652761">
    <property type="component" value="Unassembled WGS sequence"/>
</dbReference>
<dbReference type="Gene3D" id="3.40.50.1000">
    <property type="entry name" value="HAD superfamily/HAD-like"/>
    <property type="match status" value="1"/>
</dbReference>
<gene>
    <name evidence="1" type="ORF">Taro_001411</name>
</gene>
<dbReference type="OrthoDB" id="1711508at2759"/>
<protein>
    <recommendedName>
        <fullName evidence="3">FCP1 homology domain-containing protein</fullName>
    </recommendedName>
</protein>
<comment type="caution">
    <text evidence="1">The sequence shown here is derived from an EMBL/GenBank/DDBJ whole genome shotgun (WGS) entry which is preliminary data.</text>
</comment>
<proteinExistence type="predicted"/>
<accession>A0A843TI02</accession>